<reference evidence="2" key="2">
    <citation type="submission" date="2020-09" db="EMBL/GenBank/DDBJ databases">
        <authorList>
            <person name="Sun Q."/>
            <person name="Ohkuma M."/>
        </authorList>
    </citation>
    <scope>NUCLEOTIDE SEQUENCE</scope>
    <source>
        <strain evidence="2">JCM 4714</strain>
    </source>
</reference>
<evidence type="ECO:0000313" key="2">
    <source>
        <dbReference type="EMBL" id="GHE05177.1"/>
    </source>
</evidence>
<dbReference type="EMBL" id="BMVG01000008">
    <property type="protein sequence ID" value="GHE05177.1"/>
    <property type="molecule type" value="Genomic_DNA"/>
</dbReference>
<keyword evidence="3" id="KW-1185">Reference proteome</keyword>
<reference evidence="2" key="1">
    <citation type="journal article" date="2014" name="Int. J. Syst. Evol. Microbiol.">
        <title>Complete genome sequence of Corynebacterium casei LMG S-19264T (=DSM 44701T), isolated from a smear-ripened cheese.</title>
        <authorList>
            <consortium name="US DOE Joint Genome Institute (JGI-PGF)"/>
            <person name="Walter F."/>
            <person name="Albersmeier A."/>
            <person name="Kalinowski J."/>
            <person name="Ruckert C."/>
        </authorList>
    </citation>
    <scope>NUCLEOTIDE SEQUENCE</scope>
    <source>
        <strain evidence="2">JCM 4714</strain>
    </source>
</reference>
<sequence length="88" mass="9314">MQQGGAHDPQRHPEPVAGEQPDPGVGGERERAGEQQQLEGAAEGHAARPPQNGTQRYTVRHHRSPKVSRATHLVLSTPGAAGTMIRAG</sequence>
<name>A0A919D4P2_9ACTN</name>
<evidence type="ECO:0000313" key="3">
    <source>
        <dbReference type="Proteomes" id="UP000655443"/>
    </source>
</evidence>
<feature type="region of interest" description="Disordered" evidence="1">
    <location>
        <begin position="1"/>
        <end position="88"/>
    </location>
</feature>
<gene>
    <name evidence="2" type="ORF">GCM10010339_39880</name>
</gene>
<proteinExistence type="predicted"/>
<dbReference type="Proteomes" id="UP000655443">
    <property type="component" value="Unassembled WGS sequence"/>
</dbReference>
<comment type="caution">
    <text evidence="2">The sequence shown here is derived from an EMBL/GenBank/DDBJ whole genome shotgun (WGS) entry which is preliminary data.</text>
</comment>
<protein>
    <submittedName>
        <fullName evidence="2">Uncharacterized protein</fullName>
    </submittedName>
</protein>
<evidence type="ECO:0000256" key="1">
    <source>
        <dbReference type="SAM" id="MobiDB-lite"/>
    </source>
</evidence>
<accession>A0A919D4P2</accession>
<dbReference type="AlphaFoldDB" id="A0A919D4P2"/>
<organism evidence="2 3">
    <name type="scientific">Streptomyces alanosinicus</name>
    <dbReference type="NCBI Taxonomy" id="68171"/>
    <lineage>
        <taxon>Bacteria</taxon>
        <taxon>Bacillati</taxon>
        <taxon>Actinomycetota</taxon>
        <taxon>Actinomycetes</taxon>
        <taxon>Kitasatosporales</taxon>
        <taxon>Streptomycetaceae</taxon>
        <taxon>Streptomyces</taxon>
    </lineage>
</organism>